<keyword evidence="4" id="KW-1185">Reference proteome</keyword>
<dbReference type="AlphaFoldDB" id="A0AAW0ZDV4"/>
<reference evidence="3 4" key="1">
    <citation type="submission" date="2024-05" db="EMBL/GenBank/DDBJ databases">
        <title>The nuclear and mitochondrial genome assemblies of Tetragonisca angustula (Apidae: Meliponini), a tiny yet remarkable pollinator in the Neotropics.</title>
        <authorList>
            <person name="Ferrari R."/>
            <person name="Ricardo P.C."/>
            <person name="Dias F.C."/>
            <person name="Araujo N.S."/>
            <person name="Soares D.O."/>
            <person name="Zhou Q.-S."/>
            <person name="Zhu C.-D."/>
            <person name="Coutinho L."/>
            <person name="Airas M.C."/>
            <person name="Batista T.M."/>
        </authorList>
    </citation>
    <scope>NUCLEOTIDE SEQUENCE [LARGE SCALE GENOMIC DNA]</scope>
    <source>
        <strain evidence="3">ASF017062</strain>
        <tissue evidence="3">Abdomen</tissue>
    </source>
</reference>
<proteinExistence type="predicted"/>
<name>A0AAW0ZDV4_9HYME</name>
<organism evidence="3 4">
    <name type="scientific">Tetragonisca angustula</name>
    <dbReference type="NCBI Taxonomy" id="166442"/>
    <lineage>
        <taxon>Eukaryota</taxon>
        <taxon>Metazoa</taxon>
        <taxon>Ecdysozoa</taxon>
        <taxon>Arthropoda</taxon>
        <taxon>Hexapoda</taxon>
        <taxon>Insecta</taxon>
        <taxon>Pterygota</taxon>
        <taxon>Neoptera</taxon>
        <taxon>Endopterygota</taxon>
        <taxon>Hymenoptera</taxon>
        <taxon>Apocrita</taxon>
        <taxon>Aculeata</taxon>
        <taxon>Apoidea</taxon>
        <taxon>Anthophila</taxon>
        <taxon>Apidae</taxon>
        <taxon>Tetragonisca</taxon>
    </lineage>
</organism>
<keyword evidence="2" id="KW-0812">Transmembrane</keyword>
<comment type="caution">
    <text evidence="3">The sequence shown here is derived from an EMBL/GenBank/DDBJ whole genome shotgun (WGS) entry which is preliminary data.</text>
</comment>
<keyword evidence="2" id="KW-1133">Transmembrane helix</keyword>
<protein>
    <submittedName>
        <fullName evidence="3">Uncharacterized protein</fullName>
    </submittedName>
</protein>
<dbReference type="Proteomes" id="UP001432146">
    <property type="component" value="Unassembled WGS sequence"/>
</dbReference>
<keyword evidence="2" id="KW-0472">Membrane</keyword>
<evidence type="ECO:0000313" key="4">
    <source>
        <dbReference type="Proteomes" id="UP001432146"/>
    </source>
</evidence>
<sequence length="139" mass="15423">MPNPTQCPTENIHISSDPTVKNAPLETISHGDRREITKEIFRSDGVGKGRERRVKFITCKKSKVNLSAHASCSTYAFGYTIGNNVSSLNRSFKPLLAMNLTSRQDQSKEIQLLLSRLLASIVFPFLATIIGLRNVGTME</sequence>
<dbReference type="EMBL" id="JAWNGG020000260">
    <property type="protein sequence ID" value="KAK9295459.1"/>
    <property type="molecule type" value="Genomic_DNA"/>
</dbReference>
<feature type="transmembrane region" description="Helical" evidence="2">
    <location>
        <begin position="113"/>
        <end position="132"/>
    </location>
</feature>
<evidence type="ECO:0000313" key="3">
    <source>
        <dbReference type="EMBL" id="KAK9295459.1"/>
    </source>
</evidence>
<evidence type="ECO:0000256" key="1">
    <source>
        <dbReference type="SAM" id="MobiDB-lite"/>
    </source>
</evidence>
<gene>
    <name evidence="3" type="ORF">QLX08_010236</name>
</gene>
<feature type="compositionally biased region" description="Polar residues" evidence="1">
    <location>
        <begin position="1"/>
        <end position="19"/>
    </location>
</feature>
<evidence type="ECO:0000256" key="2">
    <source>
        <dbReference type="SAM" id="Phobius"/>
    </source>
</evidence>
<accession>A0AAW0ZDV4</accession>
<feature type="region of interest" description="Disordered" evidence="1">
    <location>
        <begin position="1"/>
        <end position="22"/>
    </location>
</feature>